<accession>A0AC35GPV7</accession>
<evidence type="ECO:0000313" key="1">
    <source>
        <dbReference type="Proteomes" id="UP000887580"/>
    </source>
</evidence>
<reference evidence="2" key="1">
    <citation type="submission" date="2022-11" db="UniProtKB">
        <authorList>
            <consortium name="WormBaseParasite"/>
        </authorList>
    </citation>
    <scope>IDENTIFICATION</scope>
</reference>
<organism evidence="1 2">
    <name type="scientific">Panagrolaimus sp. PS1159</name>
    <dbReference type="NCBI Taxonomy" id="55785"/>
    <lineage>
        <taxon>Eukaryota</taxon>
        <taxon>Metazoa</taxon>
        <taxon>Ecdysozoa</taxon>
        <taxon>Nematoda</taxon>
        <taxon>Chromadorea</taxon>
        <taxon>Rhabditida</taxon>
        <taxon>Tylenchina</taxon>
        <taxon>Panagrolaimomorpha</taxon>
        <taxon>Panagrolaimoidea</taxon>
        <taxon>Panagrolaimidae</taxon>
        <taxon>Panagrolaimus</taxon>
    </lineage>
</organism>
<proteinExistence type="predicted"/>
<dbReference type="WBParaSite" id="PS1159_v2.g7301.t1">
    <property type="protein sequence ID" value="PS1159_v2.g7301.t1"/>
    <property type="gene ID" value="PS1159_v2.g7301"/>
</dbReference>
<name>A0AC35GPV7_9BILA</name>
<protein>
    <submittedName>
        <fullName evidence="2">Uncharacterized protein</fullName>
    </submittedName>
</protein>
<evidence type="ECO:0000313" key="2">
    <source>
        <dbReference type="WBParaSite" id="PS1159_v2.g7301.t1"/>
    </source>
</evidence>
<dbReference type="Proteomes" id="UP000887580">
    <property type="component" value="Unplaced"/>
</dbReference>
<sequence length="153" mass="17293">MLRAKIASKNVNHEGCESCLSTIIIKKKLSDSEVYEWLLEKADTNFGAQFTNGISTIFLLKDKNVIERVHRLLEQHNIVSQKICGKKCLYSSSDIIQAFRDARIFFPNDINESELLLESTRAYAETHLNEALAAELAAHQISELKGQKTINLV</sequence>